<proteinExistence type="predicted"/>
<reference evidence="2 3" key="1">
    <citation type="submission" date="2020-06" db="EMBL/GenBank/DDBJ databases">
        <title>Transcriptomic and genomic resources for Thalictrum thalictroides and T. hernandezii: Facilitating candidate gene discovery in an emerging model plant lineage.</title>
        <authorList>
            <person name="Arias T."/>
            <person name="Riano-Pachon D.M."/>
            <person name="Di Stilio V.S."/>
        </authorList>
    </citation>
    <scope>NUCLEOTIDE SEQUENCE [LARGE SCALE GENOMIC DNA]</scope>
    <source>
        <strain evidence="3">cv. WT478/WT964</strain>
        <tissue evidence="2">Leaves</tissue>
    </source>
</reference>
<keyword evidence="3" id="KW-1185">Reference proteome</keyword>
<keyword evidence="1" id="KW-0732">Signal</keyword>
<evidence type="ECO:0000313" key="2">
    <source>
        <dbReference type="EMBL" id="KAF5174880.1"/>
    </source>
</evidence>
<dbReference type="Proteomes" id="UP000554482">
    <property type="component" value="Unassembled WGS sequence"/>
</dbReference>
<organism evidence="2 3">
    <name type="scientific">Thalictrum thalictroides</name>
    <name type="common">Rue-anemone</name>
    <name type="synonym">Anemone thalictroides</name>
    <dbReference type="NCBI Taxonomy" id="46969"/>
    <lineage>
        <taxon>Eukaryota</taxon>
        <taxon>Viridiplantae</taxon>
        <taxon>Streptophyta</taxon>
        <taxon>Embryophyta</taxon>
        <taxon>Tracheophyta</taxon>
        <taxon>Spermatophyta</taxon>
        <taxon>Magnoliopsida</taxon>
        <taxon>Ranunculales</taxon>
        <taxon>Ranunculaceae</taxon>
        <taxon>Thalictroideae</taxon>
        <taxon>Thalictrum</taxon>
    </lineage>
</organism>
<name>A0A7J6URI0_THATH</name>
<protein>
    <submittedName>
        <fullName evidence="2">Uncharacterized protein</fullName>
    </submittedName>
</protein>
<evidence type="ECO:0000313" key="3">
    <source>
        <dbReference type="Proteomes" id="UP000554482"/>
    </source>
</evidence>
<dbReference type="EMBL" id="JABWDY010044821">
    <property type="protein sequence ID" value="KAF5174880.1"/>
    <property type="molecule type" value="Genomic_DNA"/>
</dbReference>
<gene>
    <name evidence="2" type="ORF">FRX31_035533</name>
</gene>
<sequence length="49" mass="5748">SLLLMFMELFILMKISWQPFKSSFMGIQNGKLDMVKAYEDEEILEETGD</sequence>
<feature type="non-terminal residue" evidence="2">
    <location>
        <position position="1"/>
    </location>
</feature>
<accession>A0A7J6URI0</accession>
<comment type="caution">
    <text evidence="2">The sequence shown here is derived from an EMBL/GenBank/DDBJ whole genome shotgun (WGS) entry which is preliminary data.</text>
</comment>
<evidence type="ECO:0000256" key="1">
    <source>
        <dbReference type="SAM" id="SignalP"/>
    </source>
</evidence>
<feature type="chain" id="PRO_5029554036" evidence="1">
    <location>
        <begin position="18"/>
        <end position="49"/>
    </location>
</feature>
<feature type="signal peptide" evidence="1">
    <location>
        <begin position="1"/>
        <end position="17"/>
    </location>
</feature>
<dbReference type="AlphaFoldDB" id="A0A7J6URI0"/>